<name>A0A645ER45_9ZZZZ</name>
<dbReference type="AlphaFoldDB" id="A0A645ER45"/>
<sequence>MPAQLTDQALKIGLTESDGLLIQQGTVFSKRIIQIEIDEKSNKGQFVI</sequence>
<protein>
    <submittedName>
        <fullName evidence="1">Uncharacterized protein</fullName>
    </submittedName>
</protein>
<dbReference type="EMBL" id="VSSQ01049543">
    <property type="protein sequence ID" value="MPN03619.1"/>
    <property type="molecule type" value="Genomic_DNA"/>
</dbReference>
<gene>
    <name evidence="1" type="ORF">SDC9_150850</name>
</gene>
<comment type="caution">
    <text evidence="1">The sequence shown here is derived from an EMBL/GenBank/DDBJ whole genome shotgun (WGS) entry which is preliminary data.</text>
</comment>
<reference evidence="1" key="1">
    <citation type="submission" date="2019-08" db="EMBL/GenBank/DDBJ databases">
        <authorList>
            <person name="Kucharzyk K."/>
            <person name="Murdoch R.W."/>
            <person name="Higgins S."/>
            <person name="Loffler F."/>
        </authorList>
    </citation>
    <scope>NUCLEOTIDE SEQUENCE</scope>
</reference>
<proteinExistence type="predicted"/>
<accession>A0A645ER45</accession>
<organism evidence="1">
    <name type="scientific">bioreactor metagenome</name>
    <dbReference type="NCBI Taxonomy" id="1076179"/>
    <lineage>
        <taxon>unclassified sequences</taxon>
        <taxon>metagenomes</taxon>
        <taxon>ecological metagenomes</taxon>
    </lineage>
</organism>
<evidence type="ECO:0000313" key="1">
    <source>
        <dbReference type="EMBL" id="MPN03619.1"/>
    </source>
</evidence>